<dbReference type="Pfam" id="PF04542">
    <property type="entry name" value="Sigma70_r2"/>
    <property type="match status" value="1"/>
</dbReference>
<dbReference type="InterPro" id="IPR039425">
    <property type="entry name" value="RNA_pol_sigma-70-like"/>
</dbReference>
<keyword evidence="8" id="KW-1185">Reference proteome</keyword>
<dbReference type="Gene3D" id="1.10.1740.10">
    <property type="match status" value="1"/>
</dbReference>
<dbReference type="AlphaFoldDB" id="A0A1Y5T705"/>
<proteinExistence type="inferred from homology"/>
<name>A0A1Y5T705_9RHOB</name>
<keyword evidence="3" id="KW-0731">Sigma factor</keyword>
<evidence type="ECO:0000256" key="4">
    <source>
        <dbReference type="ARBA" id="ARBA00023163"/>
    </source>
</evidence>
<feature type="domain" description="RNA polymerase sigma factor 70 region 4 type 2" evidence="6">
    <location>
        <begin position="114"/>
        <end position="159"/>
    </location>
</feature>
<dbReference type="GO" id="GO:0016987">
    <property type="term" value="F:sigma factor activity"/>
    <property type="evidence" value="ECO:0007669"/>
    <property type="project" value="UniProtKB-KW"/>
</dbReference>
<evidence type="ECO:0000256" key="1">
    <source>
        <dbReference type="ARBA" id="ARBA00010641"/>
    </source>
</evidence>
<gene>
    <name evidence="7" type="primary">sigE</name>
    <name evidence="7" type="ORF">PSJ8397_02813</name>
</gene>
<keyword evidence="2" id="KW-0805">Transcription regulation</keyword>
<evidence type="ECO:0000313" key="7">
    <source>
        <dbReference type="EMBL" id="SLN53951.1"/>
    </source>
</evidence>
<dbReference type="InterPro" id="IPR014284">
    <property type="entry name" value="RNA_pol_sigma-70_dom"/>
</dbReference>
<protein>
    <submittedName>
        <fullName evidence="7">ECF RNA polymerase sigma factor SigE</fullName>
    </submittedName>
</protein>
<dbReference type="NCBIfam" id="TIGR02937">
    <property type="entry name" value="sigma70-ECF"/>
    <property type="match status" value="1"/>
</dbReference>
<accession>A0A1Y5T705</accession>
<dbReference type="GO" id="GO:0003677">
    <property type="term" value="F:DNA binding"/>
    <property type="evidence" value="ECO:0007669"/>
    <property type="project" value="InterPro"/>
</dbReference>
<evidence type="ECO:0000313" key="8">
    <source>
        <dbReference type="Proteomes" id="UP000193623"/>
    </source>
</evidence>
<evidence type="ECO:0000256" key="3">
    <source>
        <dbReference type="ARBA" id="ARBA00023082"/>
    </source>
</evidence>
<dbReference type="InterPro" id="IPR007627">
    <property type="entry name" value="RNA_pol_sigma70_r2"/>
</dbReference>
<dbReference type="InterPro" id="IPR036388">
    <property type="entry name" value="WH-like_DNA-bd_sf"/>
</dbReference>
<dbReference type="PANTHER" id="PTHR43133:SF25">
    <property type="entry name" value="RNA POLYMERASE SIGMA FACTOR RFAY-RELATED"/>
    <property type="match status" value="1"/>
</dbReference>
<reference evidence="7" key="1">
    <citation type="submission" date="2017-03" db="EMBL/GenBank/DDBJ databases">
        <authorList>
            <person name="Afonso C.L."/>
            <person name="Miller P.J."/>
            <person name="Scott M.A."/>
            <person name="Spackman E."/>
            <person name="Goraichik I."/>
            <person name="Dimitrov K.M."/>
            <person name="Suarez D.L."/>
            <person name="Swayne D.E."/>
        </authorList>
    </citation>
    <scope>NUCLEOTIDE SEQUENCE [LARGE SCALE GENOMIC DNA]</scope>
    <source>
        <strain evidence="7">CECT 8397</strain>
    </source>
</reference>
<dbReference type="InterPro" id="IPR013249">
    <property type="entry name" value="RNA_pol_sigma70_r4_t2"/>
</dbReference>
<comment type="similarity">
    <text evidence="1">Belongs to the sigma-70 factor family. ECF subfamily.</text>
</comment>
<dbReference type="InterPro" id="IPR013325">
    <property type="entry name" value="RNA_pol_sigma_r2"/>
</dbReference>
<dbReference type="GO" id="GO:0006352">
    <property type="term" value="P:DNA-templated transcription initiation"/>
    <property type="evidence" value="ECO:0007669"/>
    <property type="project" value="InterPro"/>
</dbReference>
<dbReference type="SUPFAM" id="SSF88946">
    <property type="entry name" value="Sigma2 domain of RNA polymerase sigma factors"/>
    <property type="match status" value="1"/>
</dbReference>
<dbReference type="InterPro" id="IPR013324">
    <property type="entry name" value="RNA_pol_sigma_r3/r4-like"/>
</dbReference>
<organism evidence="7 8">
    <name type="scientific">Pseudooctadecabacter jejudonensis</name>
    <dbReference type="NCBI Taxonomy" id="1391910"/>
    <lineage>
        <taxon>Bacteria</taxon>
        <taxon>Pseudomonadati</taxon>
        <taxon>Pseudomonadota</taxon>
        <taxon>Alphaproteobacteria</taxon>
        <taxon>Rhodobacterales</taxon>
        <taxon>Paracoccaceae</taxon>
        <taxon>Pseudooctadecabacter</taxon>
    </lineage>
</organism>
<evidence type="ECO:0000259" key="6">
    <source>
        <dbReference type="Pfam" id="PF08281"/>
    </source>
</evidence>
<dbReference type="Pfam" id="PF08281">
    <property type="entry name" value="Sigma70_r4_2"/>
    <property type="match status" value="1"/>
</dbReference>
<dbReference type="Proteomes" id="UP000193623">
    <property type="component" value="Unassembled WGS sequence"/>
</dbReference>
<evidence type="ECO:0000259" key="5">
    <source>
        <dbReference type="Pfam" id="PF04542"/>
    </source>
</evidence>
<dbReference type="EMBL" id="FWFT01000005">
    <property type="protein sequence ID" value="SLN53951.1"/>
    <property type="molecule type" value="Genomic_DNA"/>
</dbReference>
<feature type="domain" description="RNA polymerase sigma-70 region 2" evidence="5">
    <location>
        <begin position="15"/>
        <end position="78"/>
    </location>
</feature>
<evidence type="ECO:0000256" key="2">
    <source>
        <dbReference type="ARBA" id="ARBA00023015"/>
    </source>
</evidence>
<keyword evidence="4" id="KW-0804">Transcription</keyword>
<sequence>MVDFSKAQFDQAMTQALPALWRFALSLSGSSDLADDLSQKTCLRALERTSQVYDVTGVRRWLMTICRSVWYNDLRANALRQTQSLDPAAGVDVAADILPTEMNIYAREVFMSVMALPEAHRSVVLLVLIEGHTYKETAAILDIPIGTVMSRLSSARAKLRPHLSDDPIVVRKKGLR</sequence>
<dbReference type="CDD" id="cd06171">
    <property type="entry name" value="Sigma70_r4"/>
    <property type="match status" value="1"/>
</dbReference>
<dbReference type="Gene3D" id="1.10.10.10">
    <property type="entry name" value="Winged helix-like DNA-binding domain superfamily/Winged helix DNA-binding domain"/>
    <property type="match status" value="1"/>
</dbReference>
<dbReference type="PANTHER" id="PTHR43133">
    <property type="entry name" value="RNA POLYMERASE ECF-TYPE SIGMA FACTO"/>
    <property type="match status" value="1"/>
</dbReference>
<dbReference type="SUPFAM" id="SSF88659">
    <property type="entry name" value="Sigma3 and sigma4 domains of RNA polymerase sigma factors"/>
    <property type="match status" value="1"/>
</dbReference>